<reference evidence="1 2" key="1">
    <citation type="journal article" date="2020" name="Int. J. Syst. Evol. Microbiol.">
        <title>Reclassification of Streptomyces castelarensis and Streptomyces sporoclivatus as later heterotypic synonyms of Streptomyces antimycoticus.</title>
        <authorList>
            <person name="Komaki H."/>
            <person name="Tamura T."/>
        </authorList>
    </citation>
    <scope>NUCLEOTIDE SEQUENCE [LARGE SCALE GENOMIC DNA]</scope>
    <source>
        <strain evidence="1 2">NBRC 100767</strain>
    </source>
</reference>
<gene>
    <name evidence="1" type="ORF">SSPO_019890</name>
</gene>
<proteinExistence type="predicted"/>
<organism evidence="1 2">
    <name type="scientific">Streptomyces antimycoticus</name>
    <dbReference type="NCBI Taxonomy" id="68175"/>
    <lineage>
        <taxon>Bacteria</taxon>
        <taxon>Bacillati</taxon>
        <taxon>Actinomycetota</taxon>
        <taxon>Actinomycetes</taxon>
        <taxon>Kitasatosporales</taxon>
        <taxon>Streptomycetaceae</taxon>
        <taxon>Streptomyces</taxon>
        <taxon>Streptomyces violaceusniger group</taxon>
    </lineage>
</organism>
<accession>A0A499UQ11</accession>
<dbReference type="EMBL" id="AP019620">
    <property type="protein sequence ID" value="BBJ39271.1"/>
    <property type="molecule type" value="Genomic_DNA"/>
</dbReference>
<name>A0A499UQ11_9ACTN</name>
<evidence type="ECO:0000313" key="1">
    <source>
        <dbReference type="EMBL" id="BBJ39271.1"/>
    </source>
</evidence>
<dbReference type="Proteomes" id="UP000463951">
    <property type="component" value="Chromosome"/>
</dbReference>
<sequence>MLTALHTSRQWKAELTRHGWTDAFTTGGAFATYLARQDKAVAELVGHLGLD</sequence>
<dbReference type="AlphaFoldDB" id="A0A499UQ11"/>
<protein>
    <submittedName>
        <fullName evidence="1">Uncharacterized protein</fullName>
    </submittedName>
</protein>
<evidence type="ECO:0000313" key="2">
    <source>
        <dbReference type="Proteomes" id="UP000463951"/>
    </source>
</evidence>